<protein>
    <recommendedName>
        <fullName evidence="14">Cadherin domain-containing protein</fullName>
    </recommendedName>
</protein>
<dbReference type="InterPro" id="IPR050174">
    <property type="entry name" value="Protocadherin/Cadherin-CA"/>
</dbReference>
<sequence>MIRWYSFPDERPDSCLRQIPAELRPIPPLSSTPFHSPPRWWLQPPASTAMPPLLHLYFFALLLLCSFQASQHQSIPQSITYSLEEEAPVDTLVGKGVWRLWNQGGARGGGPVLTALQSALQGKPAESTEKHCVHFSDSCQLSLEVAVQSSDGFFKNVKVEVVIRDKNDNSRPFQAEHDTERVGSGQQRLHSLPRARLRQRRQAPECAPFTIVQSHNLVGIPQLSLVVSGPLDREVVPVYNLTVWAYDGGQPPRAGAMTVSVLVLDVNDNAPTFTKAVYSVNVSESAPEGTAILTVSATDPDDGDNAALQYTISVQQPSSERQKLRVGAKDGVVTLAKALNVGVHRVLVEVQDGGSPPMAAQAVVQVTVLDTDNNPPALNVDLLSVLDMKPGFVPERAKVSTAVAYMAVSDPDTNANGIVTCSCHSDRFDLQPLDLNEYKVIINMPLDREEEDHYTVLITCADGGSPRLSASATFDIWVVDANDNAPAFLQKDHFVSVAENNSPSDGLIQVAATDADSGDNANVTYSLLGAEGNFLIGAQNGLVKVIHKFNYEQRSRYVFYVLATDHGDPPLTSTATVTVNVLDVNDEIPTFSAQEYVMSVDESVKPGTYIGNVSAFDPDTGPGGQVVLSIVQSLGSDFPIPFAIRNTGVIVTTGPLDREQRGSYVLYVMAKDQGSQPLSSTALVRIDILDINDNPPQFVFPENGSNTYTLPIPVQANFIVGTVRAVDPDSGLNSVVSYSTVGGNSSYFRVDEFTGSLITARDMDEAQVGSYYLLVRATDKGSPPLSSEQKISLYVTRHSQYCCPPPPASLVFHPSAQPPYQHGRHPSRQPSTP</sequence>
<dbReference type="InterPro" id="IPR020894">
    <property type="entry name" value="Cadherin_CS"/>
</dbReference>
<feature type="domain" description="Cadherin" evidence="14">
    <location>
        <begin position="274"/>
        <end position="378"/>
    </location>
</feature>
<feature type="domain" description="Cadherin" evidence="14">
    <location>
        <begin position="592"/>
        <end position="698"/>
    </location>
</feature>
<feature type="domain" description="Cadherin" evidence="14">
    <location>
        <begin position="489"/>
        <end position="591"/>
    </location>
</feature>
<dbReference type="GO" id="GO:0005509">
    <property type="term" value="F:calcium ion binding"/>
    <property type="evidence" value="ECO:0007669"/>
    <property type="project" value="UniProtKB-UniRule"/>
</dbReference>
<dbReference type="PROSITE" id="PS00232">
    <property type="entry name" value="CADHERIN_1"/>
    <property type="match status" value="3"/>
</dbReference>
<keyword evidence="4" id="KW-0479">Metal-binding</keyword>
<evidence type="ECO:0000256" key="10">
    <source>
        <dbReference type="ARBA" id="ARBA00023136"/>
    </source>
</evidence>
<dbReference type="PROSITE" id="PS50268">
    <property type="entry name" value="CADHERIN_2"/>
    <property type="match status" value="6"/>
</dbReference>
<keyword evidence="9" id="KW-1133">Transmembrane helix</keyword>
<keyword evidence="8" id="KW-0130">Cell adhesion</keyword>
<dbReference type="OrthoDB" id="6252479at2759"/>
<dbReference type="PANTHER" id="PTHR24028:SF328">
    <property type="entry name" value="CADHERIN-3"/>
    <property type="match status" value="1"/>
</dbReference>
<feature type="compositionally biased region" description="Basic and acidic residues" evidence="13">
    <location>
        <begin position="170"/>
        <end position="181"/>
    </location>
</feature>
<dbReference type="AlphaFoldDB" id="A0A2T7PP69"/>
<evidence type="ECO:0000256" key="13">
    <source>
        <dbReference type="SAM" id="MobiDB-lite"/>
    </source>
</evidence>
<dbReference type="FunFam" id="2.60.40.60:FF:000020">
    <property type="entry name" value="Dachsous cadherin-related 1b"/>
    <property type="match status" value="1"/>
</dbReference>
<keyword evidence="7 12" id="KW-0106">Calcium</keyword>
<dbReference type="Gene3D" id="2.60.40.60">
    <property type="entry name" value="Cadherins"/>
    <property type="match status" value="6"/>
</dbReference>
<evidence type="ECO:0000313" key="15">
    <source>
        <dbReference type="EMBL" id="PVD35211.1"/>
    </source>
</evidence>
<evidence type="ECO:0000256" key="3">
    <source>
        <dbReference type="ARBA" id="ARBA00022692"/>
    </source>
</evidence>
<evidence type="ECO:0000256" key="9">
    <source>
        <dbReference type="ARBA" id="ARBA00022989"/>
    </source>
</evidence>
<keyword evidence="16" id="KW-1185">Reference proteome</keyword>
<dbReference type="Proteomes" id="UP000245119">
    <property type="component" value="Linkage Group LG3"/>
</dbReference>
<keyword evidence="3" id="KW-0812">Transmembrane</keyword>
<organism evidence="15 16">
    <name type="scientific">Pomacea canaliculata</name>
    <name type="common">Golden apple snail</name>
    <dbReference type="NCBI Taxonomy" id="400727"/>
    <lineage>
        <taxon>Eukaryota</taxon>
        <taxon>Metazoa</taxon>
        <taxon>Spiralia</taxon>
        <taxon>Lophotrochozoa</taxon>
        <taxon>Mollusca</taxon>
        <taxon>Gastropoda</taxon>
        <taxon>Caenogastropoda</taxon>
        <taxon>Architaenioglossa</taxon>
        <taxon>Ampullarioidea</taxon>
        <taxon>Ampullariidae</taxon>
        <taxon>Pomacea</taxon>
    </lineage>
</organism>
<comment type="subcellular location">
    <subcellularLocation>
        <location evidence="1">Cell membrane</location>
        <topology evidence="1">Single-pass type I membrane protein</topology>
    </subcellularLocation>
</comment>
<dbReference type="SUPFAM" id="SSF49313">
    <property type="entry name" value="Cadherin-like"/>
    <property type="match status" value="6"/>
</dbReference>
<evidence type="ECO:0000256" key="2">
    <source>
        <dbReference type="ARBA" id="ARBA00022475"/>
    </source>
</evidence>
<dbReference type="InterPro" id="IPR015919">
    <property type="entry name" value="Cadherin-like_sf"/>
</dbReference>
<dbReference type="FunFam" id="2.60.40.60:FF:000123">
    <property type="entry name" value="Protocadherin beta 4"/>
    <property type="match status" value="1"/>
</dbReference>
<dbReference type="PANTHER" id="PTHR24028">
    <property type="entry name" value="CADHERIN-87A"/>
    <property type="match status" value="1"/>
</dbReference>
<dbReference type="FunFam" id="2.60.40.60:FF:000002">
    <property type="entry name" value="Protocadherin alpha 2"/>
    <property type="match status" value="1"/>
</dbReference>
<dbReference type="GO" id="GO:0007156">
    <property type="term" value="P:homophilic cell adhesion via plasma membrane adhesion molecules"/>
    <property type="evidence" value="ECO:0007669"/>
    <property type="project" value="InterPro"/>
</dbReference>
<keyword evidence="2" id="KW-1003">Cell membrane</keyword>
<feature type="region of interest" description="Disordered" evidence="13">
    <location>
        <begin position="170"/>
        <end position="190"/>
    </location>
</feature>
<dbReference type="Pfam" id="PF00028">
    <property type="entry name" value="Cadherin"/>
    <property type="match status" value="5"/>
</dbReference>
<feature type="region of interest" description="Disordered" evidence="13">
    <location>
        <begin position="812"/>
        <end position="833"/>
    </location>
</feature>
<evidence type="ECO:0000256" key="1">
    <source>
        <dbReference type="ARBA" id="ARBA00004251"/>
    </source>
</evidence>
<name>A0A2T7PP69_POMCA</name>
<dbReference type="FunFam" id="2.60.40.60:FF:000092">
    <property type="entry name" value="Protocadherin 8"/>
    <property type="match status" value="1"/>
</dbReference>
<gene>
    <name evidence="15" type="ORF">C0Q70_06492</name>
</gene>
<keyword evidence="11" id="KW-0325">Glycoprotein</keyword>
<evidence type="ECO:0000256" key="11">
    <source>
        <dbReference type="ARBA" id="ARBA00023180"/>
    </source>
</evidence>
<keyword evidence="5" id="KW-0732">Signal</keyword>
<keyword evidence="10" id="KW-0472">Membrane</keyword>
<dbReference type="InterPro" id="IPR002126">
    <property type="entry name" value="Cadherin-like_dom"/>
</dbReference>
<feature type="domain" description="Cadherin" evidence="14">
    <location>
        <begin position="393"/>
        <end position="488"/>
    </location>
</feature>
<proteinExistence type="predicted"/>
<accession>A0A2T7PP69</accession>
<feature type="domain" description="Cadherin" evidence="14">
    <location>
        <begin position="209"/>
        <end position="273"/>
    </location>
</feature>
<dbReference type="PRINTS" id="PR00205">
    <property type="entry name" value="CADHERIN"/>
</dbReference>
<evidence type="ECO:0000256" key="7">
    <source>
        <dbReference type="ARBA" id="ARBA00022837"/>
    </source>
</evidence>
<evidence type="ECO:0000313" key="16">
    <source>
        <dbReference type="Proteomes" id="UP000245119"/>
    </source>
</evidence>
<evidence type="ECO:0000256" key="6">
    <source>
        <dbReference type="ARBA" id="ARBA00022737"/>
    </source>
</evidence>
<evidence type="ECO:0000256" key="4">
    <source>
        <dbReference type="ARBA" id="ARBA00022723"/>
    </source>
</evidence>
<feature type="domain" description="Cadherin" evidence="14">
    <location>
        <begin position="692"/>
        <end position="809"/>
    </location>
</feature>
<comment type="caution">
    <text evidence="15">The sequence shown here is derived from an EMBL/GenBank/DDBJ whole genome shotgun (WGS) entry which is preliminary data.</text>
</comment>
<evidence type="ECO:0000259" key="14">
    <source>
        <dbReference type="PROSITE" id="PS50268"/>
    </source>
</evidence>
<evidence type="ECO:0000256" key="12">
    <source>
        <dbReference type="PROSITE-ProRule" id="PRU00043"/>
    </source>
</evidence>
<reference evidence="15 16" key="1">
    <citation type="submission" date="2018-04" db="EMBL/GenBank/DDBJ databases">
        <title>The genome of golden apple snail Pomacea canaliculata provides insight into stress tolerance and invasive adaptation.</title>
        <authorList>
            <person name="Liu C."/>
            <person name="Liu B."/>
            <person name="Ren Y."/>
            <person name="Zhang Y."/>
            <person name="Wang H."/>
            <person name="Li S."/>
            <person name="Jiang F."/>
            <person name="Yin L."/>
            <person name="Zhang G."/>
            <person name="Qian W."/>
            <person name="Fan W."/>
        </authorList>
    </citation>
    <scope>NUCLEOTIDE SEQUENCE [LARGE SCALE GENOMIC DNA]</scope>
    <source>
        <strain evidence="15">SZHN2017</strain>
        <tissue evidence="15">Muscle</tissue>
    </source>
</reference>
<dbReference type="GO" id="GO:0005886">
    <property type="term" value="C:plasma membrane"/>
    <property type="evidence" value="ECO:0007669"/>
    <property type="project" value="UniProtKB-SubCell"/>
</dbReference>
<dbReference type="EMBL" id="PZQS01000003">
    <property type="protein sequence ID" value="PVD35211.1"/>
    <property type="molecule type" value="Genomic_DNA"/>
</dbReference>
<evidence type="ECO:0000256" key="5">
    <source>
        <dbReference type="ARBA" id="ARBA00022729"/>
    </source>
</evidence>
<dbReference type="CDD" id="cd11304">
    <property type="entry name" value="Cadherin_repeat"/>
    <property type="match status" value="6"/>
</dbReference>
<keyword evidence="6" id="KW-0677">Repeat</keyword>
<dbReference type="SMART" id="SM00112">
    <property type="entry name" value="CA"/>
    <property type="match status" value="6"/>
</dbReference>
<evidence type="ECO:0000256" key="8">
    <source>
        <dbReference type="ARBA" id="ARBA00022889"/>
    </source>
</evidence>